<reference evidence="1" key="2">
    <citation type="submission" date="2016-05" db="EMBL/GenBank/DDBJ databases">
        <title>Comparative analysis highlights variable genome content of wheat rusts and divergence of the mating loci.</title>
        <authorList>
            <person name="Cuomo C.A."/>
            <person name="Bakkeren G."/>
            <person name="Szabo L."/>
            <person name="Khalil H."/>
            <person name="Joly D."/>
            <person name="Goldberg J."/>
            <person name="Young S."/>
            <person name="Zeng Q."/>
            <person name="Fellers J."/>
        </authorList>
    </citation>
    <scope>NUCLEOTIDE SEQUENCE [LARGE SCALE GENOMIC DNA]</scope>
    <source>
        <strain evidence="1">1-1 BBBD Race 1</strain>
    </source>
</reference>
<reference evidence="1" key="1">
    <citation type="submission" date="2009-11" db="EMBL/GenBank/DDBJ databases">
        <authorList>
            <consortium name="The Broad Institute Genome Sequencing Platform"/>
            <person name="Ward D."/>
            <person name="Feldgarden M."/>
            <person name="Earl A."/>
            <person name="Young S.K."/>
            <person name="Zeng Q."/>
            <person name="Koehrsen M."/>
            <person name="Alvarado L."/>
            <person name="Berlin A."/>
            <person name="Bochicchio J."/>
            <person name="Borenstein D."/>
            <person name="Chapman S.B."/>
            <person name="Chen Z."/>
            <person name="Engels R."/>
            <person name="Freedman E."/>
            <person name="Gellesch M."/>
            <person name="Goldberg J."/>
            <person name="Griggs A."/>
            <person name="Gujja S."/>
            <person name="Heilman E."/>
            <person name="Heiman D."/>
            <person name="Hepburn T."/>
            <person name="Howarth C."/>
            <person name="Jen D."/>
            <person name="Larson L."/>
            <person name="Lewis B."/>
            <person name="Mehta T."/>
            <person name="Park D."/>
            <person name="Pearson M."/>
            <person name="Roberts A."/>
            <person name="Saif S."/>
            <person name="Shea T."/>
            <person name="Shenoy N."/>
            <person name="Sisk P."/>
            <person name="Stolte C."/>
            <person name="Sykes S."/>
            <person name="Thomson T."/>
            <person name="Walk T."/>
            <person name="White J."/>
            <person name="Yandava C."/>
            <person name="Izard J."/>
            <person name="Baranova O.V."/>
            <person name="Blanton J.M."/>
            <person name="Tanner A.C."/>
            <person name="Dewhirst F.E."/>
            <person name="Haas B."/>
            <person name="Nusbaum C."/>
            <person name="Birren B."/>
        </authorList>
    </citation>
    <scope>NUCLEOTIDE SEQUENCE [LARGE SCALE GENOMIC DNA]</scope>
    <source>
        <strain evidence="1">1-1 BBBD Race 1</strain>
    </source>
</reference>
<keyword evidence="3" id="KW-1185">Reference proteome</keyword>
<dbReference type="Proteomes" id="UP000005240">
    <property type="component" value="Unassembled WGS sequence"/>
</dbReference>
<dbReference type="AlphaFoldDB" id="A0A180G4U2"/>
<accession>A0A180G4U2</accession>
<reference evidence="2" key="4">
    <citation type="submission" date="2025-05" db="UniProtKB">
        <authorList>
            <consortium name="EnsemblFungi"/>
        </authorList>
    </citation>
    <scope>IDENTIFICATION</scope>
    <source>
        <strain evidence="2">isolate 1-1 / race 1 (BBBD)</strain>
    </source>
</reference>
<evidence type="ECO:0000313" key="1">
    <source>
        <dbReference type="EMBL" id="OAV87638.1"/>
    </source>
</evidence>
<evidence type="ECO:0000313" key="3">
    <source>
        <dbReference type="Proteomes" id="UP000005240"/>
    </source>
</evidence>
<dbReference type="VEuPathDB" id="FungiDB:PTTG_29344"/>
<sequence length="226" mass="25477">MTQLQIVANCFVRTADNNPNHDLRFEGTLKITHVYNGFSDEGFTQKHYGVDLKMPSSIRANYVGDCRGQGLAPIELVAPCLQEFGHNLASGEIYIIKGHVDEDHFNGLSWQINPLLACLRYPVICNYPVNRLIVYGCGQVKDVIELCDHKKAIIVQHKVVVNISYDNSPLGLNVKVVMHYSDAPPDLRGGFMPGVHILFRGYLTHCQTEDEMMRVEILTHDEVRRG</sequence>
<evidence type="ECO:0000313" key="2">
    <source>
        <dbReference type="EnsemblFungi" id="PTTG_29344-t43_1-p1"/>
    </source>
</evidence>
<gene>
    <name evidence="1" type="ORF">PTTG_29344</name>
</gene>
<dbReference type="EMBL" id="ADAS02000326">
    <property type="protein sequence ID" value="OAV87638.1"/>
    <property type="molecule type" value="Genomic_DNA"/>
</dbReference>
<protein>
    <submittedName>
        <fullName evidence="1 2">Uncharacterized protein</fullName>
    </submittedName>
</protein>
<dbReference type="EnsemblFungi" id="PTTG_29344-t43_1">
    <property type="protein sequence ID" value="PTTG_29344-t43_1-p1"/>
    <property type="gene ID" value="PTTG_29344"/>
</dbReference>
<organism evidence="1">
    <name type="scientific">Puccinia triticina (isolate 1-1 / race 1 (BBBD))</name>
    <name type="common">Brown leaf rust fungus</name>
    <dbReference type="NCBI Taxonomy" id="630390"/>
    <lineage>
        <taxon>Eukaryota</taxon>
        <taxon>Fungi</taxon>
        <taxon>Dikarya</taxon>
        <taxon>Basidiomycota</taxon>
        <taxon>Pucciniomycotina</taxon>
        <taxon>Pucciniomycetes</taxon>
        <taxon>Pucciniales</taxon>
        <taxon>Pucciniaceae</taxon>
        <taxon>Puccinia</taxon>
    </lineage>
</organism>
<reference evidence="2 3" key="3">
    <citation type="journal article" date="2017" name="G3 (Bethesda)">
        <title>Comparative analysis highlights variable genome content of wheat rusts and divergence of the mating loci.</title>
        <authorList>
            <person name="Cuomo C.A."/>
            <person name="Bakkeren G."/>
            <person name="Khalil H.B."/>
            <person name="Panwar V."/>
            <person name="Joly D."/>
            <person name="Linning R."/>
            <person name="Sakthikumar S."/>
            <person name="Song X."/>
            <person name="Adiconis X."/>
            <person name="Fan L."/>
            <person name="Goldberg J.M."/>
            <person name="Levin J.Z."/>
            <person name="Young S."/>
            <person name="Zeng Q."/>
            <person name="Anikster Y."/>
            <person name="Bruce M."/>
            <person name="Wang M."/>
            <person name="Yin C."/>
            <person name="McCallum B."/>
            <person name="Szabo L.J."/>
            <person name="Hulbert S."/>
            <person name="Chen X."/>
            <person name="Fellers J.P."/>
        </authorList>
    </citation>
    <scope>NUCLEOTIDE SEQUENCE</scope>
    <source>
        <strain evidence="3">Isolate 1-1 / race 1 (BBBD)</strain>
        <strain evidence="2">isolate 1-1 / race 1 (BBBD)</strain>
    </source>
</reference>
<proteinExistence type="predicted"/>
<dbReference type="OrthoDB" id="10285620at2759"/>
<name>A0A180G4U2_PUCT1</name>